<comment type="caution">
    <text evidence="2">The sequence shown here is derived from an EMBL/GenBank/DDBJ whole genome shotgun (WGS) entry which is preliminary data.</text>
</comment>
<evidence type="ECO:0000313" key="3">
    <source>
        <dbReference type="Proteomes" id="UP001459277"/>
    </source>
</evidence>
<gene>
    <name evidence="2" type="ORF">SO802_025757</name>
</gene>
<proteinExistence type="predicted"/>
<keyword evidence="1" id="KW-0472">Membrane</keyword>
<keyword evidence="1" id="KW-1133">Transmembrane helix</keyword>
<keyword evidence="1" id="KW-0812">Transmembrane</keyword>
<keyword evidence="3" id="KW-1185">Reference proteome</keyword>
<feature type="transmembrane region" description="Helical" evidence="1">
    <location>
        <begin position="33"/>
        <end position="52"/>
    </location>
</feature>
<protein>
    <submittedName>
        <fullName evidence="2">Uncharacterized protein</fullName>
    </submittedName>
</protein>
<dbReference type="EMBL" id="JAZDWU010000009">
    <property type="protein sequence ID" value="KAK9990772.1"/>
    <property type="molecule type" value="Genomic_DNA"/>
</dbReference>
<sequence length="72" mass="8142">MAHVVAMVVNGLGLFVRTLWGLQERRFSTTFEAVRSAAVSMTMSLMVCFLSIHRHQQQRGMGLAFANFSFFN</sequence>
<reference evidence="2 3" key="1">
    <citation type="submission" date="2024-01" db="EMBL/GenBank/DDBJ databases">
        <title>A telomere-to-telomere, gap-free genome of sweet tea (Lithocarpus litseifolius).</title>
        <authorList>
            <person name="Zhou J."/>
        </authorList>
    </citation>
    <scope>NUCLEOTIDE SEQUENCE [LARGE SCALE GENOMIC DNA]</scope>
    <source>
        <strain evidence="2">Zhou-2022a</strain>
        <tissue evidence="2">Leaf</tissue>
    </source>
</reference>
<evidence type="ECO:0000313" key="2">
    <source>
        <dbReference type="EMBL" id="KAK9990772.1"/>
    </source>
</evidence>
<dbReference type="AlphaFoldDB" id="A0AAW2BZM2"/>
<organism evidence="2 3">
    <name type="scientific">Lithocarpus litseifolius</name>
    <dbReference type="NCBI Taxonomy" id="425828"/>
    <lineage>
        <taxon>Eukaryota</taxon>
        <taxon>Viridiplantae</taxon>
        <taxon>Streptophyta</taxon>
        <taxon>Embryophyta</taxon>
        <taxon>Tracheophyta</taxon>
        <taxon>Spermatophyta</taxon>
        <taxon>Magnoliopsida</taxon>
        <taxon>eudicotyledons</taxon>
        <taxon>Gunneridae</taxon>
        <taxon>Pentapetalae</taxon>
        <taxon>rosids</taxon>
        <taxon>fabids</taxon>
        <taxon>Fagales</taxon>
        <taxon>Fagaceae</taxon>
        <taxon>Lithocarpus</taxon>
    </lineage>
</organism>
<name>A0AAW2BZM2_9ROSI</name>
<evidence type="ECO:0000256" key="1">
    <source>
        <dbReference type="SAM" id="Phobius"/>
    </source>
</evidence>
<accession>A0AAW2BZM2</accession>
<dbReference type="Proteomes" id="UP001459277">
    <property type="component" value="Unassembled WGS sequence"/>
</dbReference>